<gene>
    <name evidence="3" type="ORF">VO56_00805</name>
</gene>
<accession>A0A0D5ZJH6</accession>
<protein>
    <recommendedName>
        <fullName evidence="5">Lipoprotein</fullName>
    </recommendedName>
</protein>
<dbReference type="AlphaFoldDB" id="A0A0D5ZJH6"/>
<feature type="chain" id="PRO_5002300583" description="Lipoprotein" evidence="2">
    <location>
        <begin position="26"/>
        <end position="287"/>
    </location>
</feature>
<feature type="compositionally biased region" description="Polar residues" evidence="1">
    <location>
        <begin position="80"/>
        <end position="90"/>
    </location>
</feature>
<name>A0A0D5ZJH6_9BACT</name>
<dbReference type="PATRIC" id="fig|29556.3.peg.159"/>
<feature type="region of interest" description="Disordered" evidence="1">
    <location>
        <begin position="30"/>
        <end position="90"/>
    </location>
</feature>
<sequence>MKKKWMLLGAALTFPLAPLMMIACNDPKTATTNTNEVPKQEEPKQNTSQNGSQNSSGTSESNQTNDESNSSSLNQNNPSKETSSDNNQSGNEAVLLREKDYIGWINVNNLDELKSYGLYLIDYFYRQAKNIWVPKVTKVKLDQQGNAIVDDFSREPERELLSDTEIQKMIDTDKAEINSMSNSDELKNKIKLLQRTILEDIKKTIIGKDGYSSGFNYSQLFLNFKDTAKVFMKRAGFDEEKLSKIANEAQKIAENYDDGGTTHGSRHIKTTCLEGCNYILEHIASII</sequence>
<reference evidence="3 4" key="1">
    <citation type="journal article" date="2015" name="Genome Announc.">
        <title>Complete Genome Sequence of Mycoplasma meleagridis, a Possible Emerging Pathogen in Chickens.</title>
        <authorList>
            <person name="Abolnik C."/>
        </authorList>
    </citation>
    <scope>NUCLEOTIDE SEQUENCE [LARGE SCALE GENOMIC DNA]</scope>
    <source>
        <strain evidence="3 4">B2096 8B</strain>
    </source>
</reference>
<organism evidence="4">
    <name type="scientific">Mycoplasmopsis gallinacea</name>
    <dbReference type="NCBI Taxonomy" id="29556"/>
    <lineage>
        <taxon>Bacteria</taxon>
        <taxon>Bacillati</taxon>
        <taxon>Mycoplasmatota</taxon>
        <taxon>Mycoplasmoidales</taxon>
        <taxon>Metamycoplasmataceae</taxon>
        <taxon>Mycoplasmopsis</taxon>
    </lineage>
</organism>
<proteinExistence type="predicted"/>
<feature type="signal peptide" evidence="2">
    <location>
        <begin position="1"/>
        <end position="25"/>
    </location>
</feature>
<dbReference type="KEGG" id="mgb:VO56_00805"/>
<dbReference type="HOGENOM" id="CLU_969163_0_0_14"/>
<evidence type="ECO:0000256" key="2">
    <source>
        <dbReference type="SAM" id="SignalP"/>
    </source>
</evidence>
<dbReference type="EMBL" id="CP011021">
    <property type="protein sequence ID" value="AKA49815.1"/>
    <property type="molecule type" value="Genomic_DNA"/>
</dbReference>
<evidence type="ECO:0008006" key="5">
    <source>
        <dbReference type="Google" id="ProtNLM"/>
    </source>
</evidence>
<dbReference type="PROSITE" id="PS51257">
    <property type="entry name" value="PROKAR_LIPOPROTEIN"/>
    <property type="match status" value="1"/>
</dbReference>
<evidence type="ECO:0000313" key="4">
    <source>
        <dbReference type="Proteomes" id="UP000032722"/>
    </source>
</evidence>
<evidence type="ECO:0000256" key="1">
    <source>
        <dbReference type="SAM" id="MobiDB-lite"/>
    </source>
</evidence>
<feature type="compositionally biased region" description="Low complexity" evidence="1">
    <location>
        <begin position="45"/>
        <end position="79"/>
    </location>
</feature>
<evidence type="ECO:0000313" key="3">
    <source>
        <dbReference type="EMBL" id="AKA49815.1"/>
    </source>
</evidence>
<keyword evidence="2" id="KW-0732">Signal</keyword>
<dbReference type="Proteomes" id="UP000032722">
    <property type="component" value="Chromosome"/>
</dbReference>